<sequence length="112" mass="11460">MTSPEQPAHEPYGNAAPYANTAPYGNTTPYAAPAEPHSRRTLWLVLGAVGIAVVCFFSGAVAATGFITVSHSMHQGIDRPGHGAFGPGGGNRNGTGTGRDGRNGNRNTAPNS</sequence>
<feature type="region of interest" description="Disordered" evidence="1">
    <location>
        <begin position="1"/>
        <end position="36"/>
    </location>
</feature>
<evidence type="ECO:0000313" key="3">
    <source>
        <dbReference type="EMBL" id="THG32635.1"/>
    </source>
</evidence>
<dbReference type="Proteomes" id="UP000307380">
    <property type="component" value="Unassembled WGS sequence"/>
</dbReference>
<feature type="compositionally biased region" description="Gly residues" evidence="1">
    <location>
        <begin position="83"/>
        <end position="98"/>
    </location>
</feature>
<name>A0A4S4FSF0_9MICO</name>
<feature type="region of interest" description="Disordered" evidence="1">
    <location>
        <begin position="73"/>
        <end position="112"/>
    </location>
</feature>
<dbReference type="EMBL" id="SSSN01000009">
    <property type="protein sequence ID" value="THG32635.1"/>
    <property type="molecule type" value="Genomic_DNA"/>
</dbReference>
<keyword evidence="2" id="KW-0812">Transmembrane</keyword>
<protein>
    <submittedName>
        <fullName evidence="3">Uncharacterized protein</fullName>
    </submittedName>
</protein>
<accession>A0A4S4FSF0</accession>
<evidence type="ECO:0000313" key="4">
    <source>
        <dbReference type="Proteomes" id="UP000307380"/>
    </source>
</evidence>
<gene>
    <name evidence="3" type="ORF">E6C70_12900</name>
</gene>
<keyword evidence="4" id="KW-1185">Reference proteome</keyword>
<keyword evidence="2" id="KW-1133">Transmembrane helix</keyword>
<feature type="transmembrane region" description="Helical" evidence="2">
    <location>
        <begin position="42"/>
        <end position="69"/>
    </location>
</feature>
<evidence type="ECO:0000256" key="2">
    <source>
        <dbReference type="SAM" id="Phobius"/>
    </source>
</evidence>
<reference evidence="3 4" key="1">
    <citation type="submission" date="2019-04" db="EMBL/GenBank/DDBJ databases">
        <authorList>
            <person name="Jiang L."/>
        </authorList>
    </citation>
    <scope>NUCLEOTIDE SEQUENCE [LARGE SCALE GENOMIC DNA]</scope>
    <source>
        <strain evidence="3 4">YIM 131861</strain>
    </source>
</reference>
<keyword evidence="2" id="KW-0472">Membrane</keyword>
<proteinExistence type="predicted"/>
<evidence type="ECO:0000256" key="1">
    <source>
        <dbReference type="SAM" id="MobiDB-lite"/>
    </source>
</evidence>
<comment type="caution">
    <text evidence="3">The sequence shown here is derived from an EMBL/GenBank/DDBJ whole genome shotgun (WGS) entry which is preliminary data.</text>
</comment>
<organism evidence="3 4">
    <name type="scientific">Orlajensenia flava</name>
    <dbReference type="NCBI Taxonomy" id="2565934"/>
    <lineage>
        <taxon>Bacteria</taxon>
        <taxon>Bacillati</taxon>
        <taxon>Actinomycetota</taxon>
        <taxon>Actinomycetes</taxon>
        <taxon>Micrococcales</taxon>
        <taxon>Microbacteriaceae</taxon>
        <taxon>Orlajensenia</taxon>
    </lineage>
</organism>
<dbReference type="RefSeq" id="WP_136424938.1">
    <property type="nucleotide sequence ID" value="NZ_SSSN01000009.1"/>
</dbReference>
<dbReference type="AlphaFoldDB" id="A0A4S4FSF0"/>